<dbReference type="AlphaFoldDB" id="A0A2K3D4S1"/>
<dbReference type="InterPro" id="IPR039577">
    <property type="entry name" value="Rad18"/>
</dbReference>
<feature type="compositionally biased region" description="Low complexity" evidence="1">
    <location>
        <begin position="131"/>
        <end position="144"/>
    </location>
</feature>
<feature type="region of interest" description="Disordered" evidence="1">
    <location>
        <begin position="123"/>
        <end position="290"/>
    </location>
</feature>
<proteinExistence type="predicted"/>
<dbReference type="Gramene" id="PNW75530">
    <property type="protein sequence ID" value="PNW75530"/>
    <property type="gene ID" value="CHLRE_12g530450v5"/>
</dbReference>
<feature type="compositionally biased region" description="Low complexity" evidence="1">
    <location>
        <begin position="193"/>
        <end position="214"/>
    </location>
</feature>
<feature type="compositionally biased region" description="Low complexity" evidence="1">
    <location>
        <begin position="630"/>
        <end position="643"/>
    </location>
</feature>
<feature type="compositionally biased region" description="Gly residues" evidence="1">
    <location>
        <begin position="644"/>
        <end position="654"/>
    </location>
</feature>
<dbReference type="PANTHER" id="PTHR14134">
    <property type="entry name" value="E3 UBIQUITIN-PROTEIN LIGASE RAD18"/>
    <property type="match status" value="1"/>
</dbReference>
<feature type="compositionally biased region" description="Polar residues" evidence="1">
    <location>
        <begin position="145"/>
        <end position="156"/>
    </location>
</feature>
<feature type="region of interest" description="Disordered" evidence="1">
    <location>
        <begin position="630"/>
        <end position="761"/>
    </location>
</feature>
<feature type="compositionally biased region" description="Acidic residues" evidence="1">
    <location>
        <begin position="175"/>
        <end position="192"/>
    </location>
</feature>
<dbReference type="OMA" id="TERDRCT"/>
<dbReference type="GO" id="GO:0005634">
    <property type="term" value="C:nucleus"/>
    <property type="evidence" value="ECO:0000318"/>
    <property type="project" value="GO_Central"/>
</dbReference>
<accession>A0A2K3D4S1</accession>
<name>A0A2K3D4S1_CHLRE</name>
<dbReference type="ExpressionAtlas" id="A0A2K3D4S1">
    <property type="expression patterns" value="baseline and differential"/>
</dbReference>
<dbReference type="Proteomes" id="UP000006906">
    <property type="component" value="Chromosome 12"/>
</dbReference>
<protein>
    <recommendedName>
        <fullName evidence="4">UBZ4-type domain-containing protein</fullName>
    </recommendedName>
</protein>
<reference evidence="2 3" key="1">
    <citation type="journal article" date="2007" name="Science">
        <title>The Chlamydomonas genome reveals the evolution of key animal and plant functions.</title>
        <authorList>
            <person name="Merchant S.S."/>
            <person name="Prochnik S.E."/>
            <person name="Vallon O."/>
            <person name="Harris E.H."/>
            <person name="Karpowicz S.J."/>
            <person name="Witman G.B."/>
            <person name="Terry A."/>
            <person name="Salamov A."/>
            <person name="Fritz-Laylin L.K."/>
            <person name="Marechal-Drouard L."/>
            <person name="Marshall W.F."/>
            <person name="Qu L.H."/>
            <person name="Nelson D.R."/>
            <person name="Sanderfoot A.A."/>
            <person name="Spalding M.H."/>
            <person name="Kapitonov V.V."/>
            <person name="Ren Q."/>
            <person name="Ferris P."/>
            <person name="Lindquist E."/>
            <person name="Shapiro H."/>
            <person name="Lucas S.M."/>
            <person name="Grimwood J."/>
            <person name="Schmutz J."/>
            <person name="Cardol P."/>
            <person name="Cerutti H."/>
            <person name="Chanfreau G."/>
            <person name="Chen C.L."/>
            <person name="Cognat V."/>
            <person name="Croft M.T."/>
            <person name="Dent R."/>
            <person name="Dutcher S."/>
            <person name="Fernandez E."/>
            <person name="Fukuzawa H."/>
            <person name="Gonzalez-Ballester D."/>
            <person name="Gonzalez-Halphen D."/>
            <person name="Hallmann A."/>
            <person name="Hanikenne M."/>
            <person name="Hippler M."/>
            <person name="Inwood W."/>
            <person name="Jabbari K."/>
            <person name="Kalanon M."/>
            <person name="Kuras R."/>
            <person name="Lefebvre P.A."/>
            <person name="Lemaire S.D."/>
            <person name="Lobanov A.V."/>
            <person name="Lohr M."/>
            <person name="Manuell A."/>
            <person name="Meier I."/>
            <person name="Mets L."/>
            <person name="Mittag M."/>
            <person name="Mittelmeier T."/>
            <person name="Moroney J.V."/>
            <person name="Moseley J."/>
            <person name="Napoli C."/>
            <person name="Nedelcu A.M."/>
            <person name="Niyogi K."/>
            <person name="Novoselov S.V."/>
            <person name="Paulsen I.T."/>
            <person name="Pazour G."/>
            <person name="Purton S."/>
            <person name="Ral J.P."/>
            <person name="Riano-Pachon D.M."/>
            <person name="Riekhof W."/>
            <person name="Rymarquis L."/>
            <person name="Schroda M."/>
            <person name="Stern D."/>
            <person name="Umen J."/>
            <person name="Willows R."/>
            <person name="Wilson N."/>
            <person name="Zimmer S.L."/>
            <person name="Allmer J."/>
            <person name="Balk J."/>
            <person name="Bisova K."/>
            <person name="Chen C.J."/>
            <person name="Elias M."/>
            <person name="Gendler K."/>
            <person name="Hauser C."/>
            <person name="Lamb M.R."/>
            <person name="Ledford H."/>
            <person name="Long J.C."/>
            <person name="Minagawa J."/>
            <person name="Page M.D."/>
            <person name="Pan J."/>
            <person name="Pootakham W."/>
            <person name="Roje S."/>
            <person name="Rose A."/>
            <person name="Stahlberg E."/>
            <person name="Terauchi A.M."/>
            <person name="Yang P."/>
            <person name="Ball S."/>
            <person name="Bowler C."/>
            <person name="Dieckmann C.L."/>
            <person name="Gladyshev V.N."/>
            <person name="Green P."/>
            <person name="Jorgensen R."/>
            <person name="Mayfield S."/>
            <person name="Mueller-Roeber B."/>
            <person name="Rajamani S."/>
            <person name="Sayre R.T."/>
            <person name="Brokstein P."/>
            <person name="Dubchak I."/>
            <person name="Goodstein D."/>
            <person name="Hornick L."/>
            <person name="Huang Y.W."/>
            <person name="Jhaveri J."/>
            <person name="Luo Y."/>
            <person name="Martinez D."/>
            <person name="Ngau W.C."/>
            <person name="Otillar B."/>
            <person name="Poliakov A."/>
            <person name="Porter A."/>
            <person name="Szajkowski L."/>
            <person name="Werner G."/>
            <person name="Zhou K."/>
            <person name="Grigoriev I.V."/>
            <person name="Rokhsar D.S."/>
            <person name="Grossman A.R."/>
        </authorList>
    </citation>
    <scope>NUCLEOTIDE SEQUENCE [LARGE SCALE GENOMIC DNA]</scope>
    <source>
        <strain evidence="3">CC-503</strain>
    </source>
</reference>
<dbReference type="GO" id="GO:0003697">
    <property type="term" value="F:single-stranded DNA binding"/>
    <property type="evidence" value="ECO:0007669"/>
    <property type="project" value="InterPro"/>
</dbReference>
<feature type="compositionally biased region" description="Low complexity" evidence="1">
    <location>
        <begin position="529"/>
        <end position="540"/>
    </location>
</feature>
<feature type="compositionally biased region" description="Low complexity" evidence="1">
    <location>
        <begin position="558"/>
        <end position="580"/>
    </location>
</feature>
<feature type="compositionally biased region" description="Pro residues" evidence="1">
    <location>
        <begin position="277"/>
        <end position="287"/>
    </location>
</feature>
<dbReference type="PANTHER" id="PTHR14134:SF2">
    <property type="entry name" value="E3 UBIQUITIN-PROTEIN LIGASE RAD18"/>
    <property type="match status" value="1"/>
</dbReference>
<feature type="region of interest" description="Disordered" evidence="1">
    <location>
        <begin position="58"/>
        <end position="85"/>
    </location>
</feature>
<evidence type="ECO:0000313" key="2">
    <source>
        <dbReference type="EMBL" id="PNW75530.1"/>
    </source>
</evidence>
<dbReference type="GO" id="GO:0061630">
    <property type="term" value="F:ubiquitin protein ligase activity"/>
    <property type="evidence" value="ECO:0007669"/>
    <property type="project" value="InterPro"/>
</dbReference>
<dbReference type="InParanoid" id="A0A2K3D4S1"/>
<evidence type="ECO:0000313" key="3">
    <source>
        <dbReference type="Proteomes" id="UP000006906"/>
    </source>
</evidence>
<sequence length="872" mass="87109">MCIRQSLDFAHTNKQKGTCPSCRADCNADQLRRVDAVRLAISALPRAAAAVHDLRRRLEDSERRQQGAEHELSVARGRSGPGNAVASGAAAKAVVGAGGAAHQPDGGCSHELAEAPTRAVAGSISGRPRRGAAQQQASQPPARSTRQLARQAQGGRSSKRRAVGDAGTRRAAGGEESEDEEDDKSDFEEVSDSEPSGEGSGPEAESEAEGAVPSDGDEDYSPNGRSKGRRPSTAAVGPAPGARKRGRPPKTVTTNPAAAKQAYHGAGGARASGSAPPQVPVPAPASAPAPQNGIGDCPLCGRTYGMSQLQAHVDMCLTRQTARPGGAAGPAAAAASLARGPSAAPAWAATASGAKPAMTGRLSRSFGSGAGAGAGAGVGADTGAGQGSLRGRPSVGGAAASGGACAGAGAGVPAVPSRPPTEVKVPPAHAWHSMTDKAARKIMAGIGLPTIGDKNDWSSRYNRYRTFLRTERDRCTTLTMDQLLRAFLQKEQQEDAGRRQPAAAPTWMLNQIREAAERMKAVQRLQQAAAAQRVRSAPAEGADDDGAAGGGGGDGGEDVSPAEAEATAAAASAPPVTANAAPPTAAAAAAVGSGPAERDVIMIGSDSEEDSDQRQQVGIGATAEQATATAAAVDAGTGSRLGLSGLGPGNGGPEPGAPEPRRLAPAGEDDVPGRDAAASSMGTAAEGAAASQCGAEVDGGDWPTEPNVKRLQHSHRGGEQAAELDQEQDETPPPRCSQWMRAGSPPPGADEHPSAGHPPVGGASWGLPWALDYGGRGAGATVLGPGGPVGFGQEAPGTTGGGSSCAGGAGGGWLADISNGVGSQRQAWPSLQAAGEGVTRAAGKAGTMAWSGQRTDTAGFVASEQHQEQQQV</sequence>
<dbReference type="GeneID" id="5718595"/>
<dbReference type="RefSeq" id="XP_042918651.1">
    <property type="nucleotide sequence ID" value="XM_043068556.1"/>
</dbReference>
<dbReference type="OrthoDB" id="552903at2759"/>
<keyword evidence="3" id="KW-1185">Reference proteome</keyword>
<evidence type="ECO:0000256" key="1">
    <source>
        <dbReference type="SAM" id="MobiDB-lite"/>
    </source>
</evidence>
<dbReference type="GO" id="GO:0006301">
    <property type="term" value="P:DNA damage tolerance"/>
    <property type="evidence" value="ECO:0000318"/>
    <property type="project" value="GO_Central"/>
</dbReference>
<gene>
    <name evidence="2" type="ORF">CHLRE_12g530450v5</name>
</gene>
<dbReference type="EMBL" id="CM008973">
    <property type="protein sequence ID" value="PNW75530.1"/>
    <property type="molecule type" value="Genomic_DNA"/>
</dbReference>
<feature type="region of interest" description="Disordered" evidence="1">
    <location>
        <begin position="529"/>
        <end position="580"/>
    </location>
</feature>
<dbReference type="GO" id="GO:0097505">
    <property type="term" value="C:Rad6-Rad18 complex"/>
    <property type="evidence" value="ECO:0000318"/>
    <property type="project" value="GO_Central"/>
</dbReference>
<feature type="compositionally biased region" description="Low complexity" evidence="1">
    <location>
        <begin position="676"/>
        <end position="695"/>
    </location>
</feature>
<dbReference type="STRING" id="3055.A0A2K3D4S1"/>
<organism evidence="2 3">
    <name type="scientific">Chlamydomonas reinhardtii</name>
    <name type="common">Chlamydomonas smithii</name>
    <dbReference type="NCBI Taxonomy" id="3055"/>
    <lineage>
        <taxon>Eukaryota</taxon>
        <taxon>Viridiplantae</taxon>
        <taxon>Chlorophyta</taxon>
        <taxon>core chlorophytes</taxon>
        <taxon>Chlorophyceae</taxon>
        <taxon>CS clade</taxon>
        <taxon>Chlamydomonadales</taxon>
        <taxon>Chlamydomonadaceae</taxon>
        <taxon>Chlamydomonas</taxon>
    </lineage>
</organism>
<dbReference type="GO" id="GO:0006513">
    <property type="term" value="P:protein monoubiquitination"/>
    <property type="evidence" value="ECO:0000318"/>
    <property type="project" value="GO_Central"/>
</dbReference>
<evidence type="ECO:0008006" key="4">
    <source>
        <dbReference type="Google" id="ProtNLM"/>
    </source>
</evidence>
<dbReference type="KEGG" id="cre:CHLRE_12g530450v5"/>
<feature type="compositionally biased region" description="Basic and acidic residues" evidence="1">
    <location>
        <begin position="58"/>
        <end position="73"/>
    </location>
</feature>